<keyword evidence="1" id="KW-0175">Coiled coil</keyword>
<evidence type="ECO:0000256" key="1">
    <source>
        <dbReference type="SAM" id="Coils"/>
    </source>
</evidence>
<dbReference type="InterPro" id="IPR027267">
    <property type="entry name" value="AH/BAR_dom_sf"/>
</dbReference>
<sequence length="575" mass="62476">MSMYEQNATGVGKRRSIEDIPKAGKNRLGLSLKESLGVAKVQRSEILTASMNKLTIWEKKVQKVRSSIAEHRIQVLLSNSRRVEMFTAMSEVYSPSSSGLKSSNALTQTLTVQLPGIINKGYKEPGARVNKVIVGGKVQRDYIPNTAPFLLDKFEDHIIQYVDKYLLTVVSLKDAFDKVDLLRRENDHYKKKVDSLTTKELKKNEKSGGNEQASEKLGRNRDKLNSALLSYTNSSNAVVLAVNDMCDEGWRELQPLVLKLVQFERTYCVVGNTVSTELGVEEGNIKDIGDEFKLSEAAGFKRLDSIVAKMVAAFSDKNPQAVPGVEAGSGPTGGLAMGTSFEGPRGRVGSGAAIPISKALAQPATAGGEEKKKSGWSMFGKKRNSNAKDGSGAPSQNNVGELKGGKFDNQFGSFNGKDVSPWAGVNPPVPVAAPTPPGAAVDFLAALSPPPTSAPVAARPIYSAKHQKEHWKQHKKLCVAPQKKMSAPVPPTPPFLQIRQRSDRVMSSLVDFLTFGAAMLAFQSTAWKAMVSDYDGTEKTEKLRDLVKRMERALGMENEVTFGALDQFGNVLLAM</sequence>
<dbReference type="Gene3D" id="1.20.1270.60">
    <property type="entry name" value="Arfaptin homology (AH) domain/BAR domain"/>
    <property type="match status" value="1"/>
</dbReference>
<accession>A0A9W7KZV0</accession>
<protein>
    <submittedName>
        <fullName evidence="3">Uncharacterized protein</fullName>
    </submittedName>
</protein>
<evidence type="ECO:0000256" key="2">
    <source>
        <dbReference type="SAM" id="MobiDB-lite"/>
    </source>
</evidence>
<gene>
    <name evidence="3" type="ORF">TrLO_g3943</name>
</gene>
<dbReference type="SUPFAM" id="SSF103657">
    <property type="entry name" value="BAR/IMD domain-like"/>
    <property type="match status" value="1"/>
</dbReference>
<keyword evidence="4" id="KW-1185">Reference proteome</keyword>
<evidence type="ECO:0000313" key="3">
    <source>
        <dbReference type="EMBL" id="GMI18032.1"/>
    </source>
</evidence>
<dbReference type="AlphaFoldDB" id="A0A9W7KZV0"/>
<organism evidence="3 4">
    <name type="scientific">Triparma laevis f. longispina</name>
    <dbReference type="NCBI Taxonomy" id="1714387"/>
    <lineage>
        <taxon>Eukaryota</taxon>
        <taxon>Sar</taxon>
        <taxon>Stramenopiles</taxon>
        <taxon>Ochrophyta</taxon>
        <taxon>Bolidophyceae</taxon>
        <taxon>Parmales</taxon>
        <taxon>Triparmaceae</taxon>
        <taxon>Triparma</taxon>
    </lineage>
</organism>
<feature type="coiled-coil region" evidence="1">
    <location>
        <begin position="172"/>
        <end position="199"/>
    </location>
</feature>
<dbReference type="OrthoDB" id="203088at2759"/>
<proteinExistence type="predicted"/>
<feature type="region of interest" description="Disordered" evidence="2">
    <location>
        <begin position="361"/>
        <end position="407"/>
    </location>
</feature>
<dbReference type="Proteomes" id="UP001165122">
    <property type="component" value="Unassembled WGS sequence"/>
</dbReference>
<evidence type="ECO:0000313" key="4">
    <source>
        <dbReference type="Proteomes" id="UP001165122"/>
    </source>
</evidence>
<comment type="caution">
    <text evidence="3">The sequence shown here is derived from an EMBL/GenBank/DDBJ whole genome shotgun (WGS) entry which is preliminary data.</text>
</comment>
<dbReference type="EMBL" id="BRXW01000317">
    <property type="protein sequence ID" value="GMI18032.1"/>
    <property type="molecule type" value="Genomic_DNA"/>
</dbReference>
<name>A0A9W7KZV0_9STRA</name>
<reference evidence="4" key="1">
    <citation type="journal article" date="2023" name="Commun. Biol.">
        <title>Genome analysis of Parmales, the sister group of diatoms, reveals the evolutionary specialization of diatoms from phago-mixotrophs to photoautotrophs.</title>
        <authorList>
            <person name="Ban H."/>
            <person name="Sato S."/>
            <person name="Yoshikawa S."/>
            <person name="Yamada K."/>
            <person name="Nakamura Y."/>
            <person name="Ichinomiya M."/>
            <person name="Sato N."/>
            <person name="Blanc-Mathieu R."/>
            <person name="Endo H."/>
            <person name="Kuwata A."/>
            <person name="Ogata H."/>
        </authorList>
    </citation>
    <scope>NUCLEOTIDE SEQUENCE [LARGE SCALE GENOMIC DNA]</scope>
    <source>
        <strain evidence="4">NIES 3700</strain>
    </source>
</reference>